<dbReference type="AlphaFoldDB" id="A0A9J5Z4A4"/>
<reference evidence="1 2" key="1">
    <citation type="submission" date="2020-09" db="EMBL/GenBank/DDBJ databases">
        <title>De no assembly of potato wild relative species, Solanum commersonii.</title>
        <authorList>
            <person name="Cho K."/>
        </authorList>
    </citation>
    <scope>NUCLEOTIDE SEQUENCE [LARGE SCALE GENOMIC DNA]</scope>
    <source>
        <strain evidence="1">LZ3.2</strain>
        <tissue evidence="1">Leaf</tissue>
    </source>
</reference>
<dbReference type="PANTHER" id="PTHR48434:SF1">
    <property type="entry name" value="(RAPE) HYPOTHETICAL PROTEIN"/>
    <property type="match status" value="1"/>
</dbReference>
<dbReference type="PANTHER" id="PTHR48434">
    <property type="entry name" value="(RAPE) HYPOTHETICAL PROTEIN"/>
    <property type="match status" value="1"/>
</dbReference>
<proteinExistence type="predicted"/>
<keyword evidence="2" id="KW-1185">Reference proteome</keyword>
<protein>
    <submittedName>
        <fullName evidence="1">Uncharacterized protein</fullName>
    </submittedName>
</protein>
<gene>
    <name evidence="1" type="ORF">H5410_028211</name>
</gene>
<evidence type="ECO:0000313" key="1">
    <source>
        <dbReference type="EMBL" id="KAG5606719.1"/>
    </source>
</evidence>
<organism evidence="1 2">
    <name type="scientific">Solanum commersonii</name>
    <name type="common">Commerson's wild potato</name>
    <name type="synonym">Commerson's nightshade</name>
    <dbReference type="NCBI Taxonomy" id="4109"/>
    <lineage>
        <taxon>Eukaryota</taxon>
        <taxon>Viridiplantae</taxon>
        <taxon>Streptophyta</taxon>
        <taxon>Embryophyta</taxon>
        <taxon>Tracheophyta</taxon>
        <taxon>Spermatophyta</taxon>
        <taxon>Magnoliopsida</taxon>
        <taxon>eudicotyledons</taxon>
        <taxon>Gunneridae</taxon>
        <taxon>Pentapetalae</taxon>
        <taxon>asterids</taxon>
        <taxon>lamiids</taxon>
        <taxon>Solanales</taxon>
        <taxon>Solanaceae</taxon>
        <taxon>Solanoideae</taxon>
        <taxon>Solaneae</taxon>
        <taxon>Solanum</taxon>
    </lineage>
</organism>
<dbReference type="Proteomes" id="UP000824120">
    <property type="component" value="Chromosome 5"/>
</dbReference>
<comment type="caution">
    <text evidence="1">The sequence shown here is derived from an EMBL/GenBank/DDBJ whole genome shotgun (WGS) entry which is preliminary data.</text>
</comment>
<dbReference type="EMBL" id="JACXVP010000005">
    <property type="protein sequence ID" value="KAG5606719.1"/>
    <property type="molecule type" value="Genomic_DNA"/>
</dbReference>
<name>A0A9J5Z4A4_SOLCO</name>
<sequence>MDTDNPLKTQRYIEVILVNTKSIIIEHTMSDKNPEYISYSRFTIKRILSPSEWYADHLLTPIALSMPHKPQTYNWHDYKNAWFNFLQSSPYGSTNGGAILEEIEIYFPNNFSIGLKNFRPRKKYLHYENTLKCANTLLRKEFLIFYLGTLLRQRWTPKVLSKTPAKVSPRVASTSPSKKVLKERLRKALKEKDDDQSSEKDIMLLLEEVTYDDNGDMLDPTGIAAAYLDSY</sequence>
<evidence type="ECO:0000313" key="2">
    <source>
        <dbReference type="Proteomes" id="UP000824120"/>
    </source>
</evidence>
<accession>A0A9J5Z4A4</accession>